<sequence>MPYVSTVTLLEAVKAALEALSHDAANDHGAKMFDLVGFYNTKSPQKALYDLFATQEQRCAFIVPGGDAYQNAGGRDAVSVVSHRDTDFSLLLCDRAWVPSEQAALIGGPDNLGVLVLKERVVAALSGQSLALPGVVLLPQEGGILELYDPRGGDDGRTCWDQPFTTYAGREKISVG</sequence>
<protein>
    <submittedName>
        <fullName evidence="1">Uncharacterized protein</fullName>
    </submittedName>
</protein>
<proteinExistence type="predicted"/>
<dbReference type="EMBL" id="CP001032">
    <property type="protein sequence ID" value="ACB76702.1"/>
    <property type="molecule type" value="Genomic_DNA"/>
</dbReference>
<dbReference type="Proteomes" id="UP000007013">
    <property type="component" value="Chromosome"/>
</dbReference>
<dbReference type="AlphaFoldDB" id="B1ZV35"/>
<evidence type="ECO:0000313" key="1">
    <source>
        <dbReference type="EMBL" id="ACB76702.1"/>
    </source>
</evidence>
<reference evidence="1 2" key="1">
    <citation type="journal article" date="2011" name="J. Bacteriol.">
        <title>Genome sequence of the verrucomicrobium Opitutus terrae PB90-1, an abundant inhabitant of rice paddy soil ecosystems.</title>
        <authorList>
            <person name="van Passel M.W."/>
            <person name="Kant R."/>
            <person name="Palva A."/>
            <person name="Copeland A."/>
            <person name="Lucas S."/>
            <person name="Lapidus A."/>
            <person name="Glavina del Rio T."/>
            <person name="Pitluck S."/>
            <person name="Goltsman E."/>
            <person name="Clum A."/>
            <person name="Sun H."/>
            <person name="Schmutz J."/>
            <person name="Larimer F.W."/>
            <person name="Land M.L."/>
            <person name="Hauser L."/>
            <person name="Kyrpides N."/>
            <person name="Mikhailova N."/>
            <person name="Richardson P.P."/>
            <person name="Janssen P.H."/>
            <person name="de Vos W.M."/>
            <person name="Smidt H."/>
        </authorList>
    </citation>
    <scope>NUCLEOTIDE SEQUENCE [LARGE SCALE GENOMIC DNA]</scope>
    <source>
        <strain evidence="2">DSM 11246 / JCM 15787 / PB90-1</strain>
    </source>
</reference>
<name>B1ZV35_OPITP</name>
<keyword evidence="2" id="KW-1185">Reference proteome</keyword>
<gene>
    <name evidence="1" type="ordered locus">Oter_3425</name>
</gene>
<dbReference type="eggNOG" id="ENOG5030V68">
    <property type="taxonomic scope" value="Bacteria"/>
</dbReference>
<dbReference type="KEGG" id="ote:Oter_3425"/>
<evidence type="ECO:0000313" key="2">
    <source>
        <dbReference type="Proteomes" id="UP000007013"/>
    </source>
</evidence>
<dbReference type="HOGENOM" id="CLU_1523671_0_0_0"/>
<organism evidence="1 2">
    <name type="scientific">Opitutus terrae (strain DSM 11246 / JCM 15787 / PB90-1)</name>
    <dbReference type="NCBI Taxonomy" id="452637"/>
    <lineage>
        <taxon>Bacteria</taxon>
        <taxon>Pseudomonadati</taxon>
        <taxon>Verrucomicrobiota</taxon>
        <taxon>Opitutia</taxon>
        <taxon>Opitutales</taxon>
        <taxon>Opitutaceae</taxon>
        <taxon>Opitutus</taxon>
    </lineage>
</organism>
<dbReference type="STRING" id="452637.Oter_3425"/>
<accession>B1ZV35</accession>